<comment type="caution">
    <text evidence="2">The sequence shown here is derived from an EMBL/GenBank/DDBJ whole genome shotgun (WGS) entry which is preliminary data.</text>
</comment>
<dbReference type="SMART" id="SM00450">
    <property type="entry name" value="RHOD"/>
    <property type="match status" value="1"/>
</dbReference>
<dbReference type="PANTHER" id="PTHR10828">
    <property type="entry name" value="M-PHASE INDUCER PHOSPHATASE DUAL SPECIFICITY PHOSPHATASE CDC25"/>
    <property type="match status" value="1"/>
</dbReference>
<dbReference type="CDD" id="cd01443">
    <property type="entry name" value="Cdc25_Acr2p"/>
    <property type="match status" value="1"/>
</dbReference>
<dbReference type="InterPro" id="IPR001763">
    <property type="entry name" value="Rhodanese-like_dom"/>
</dbReference>
<gene>
    <name evidence="2" type="ORF">DL762_006252</name>
</gene>
<organism evidence="2 3">
    <name type="scientific">Monosporascus cannonballus</name>
    <dbReference type="NCBI Taxonomy" id="155416"/>
    <lineage>
        <taxon>Eukaryota</taxon>
        <taxon>Fungi</taxon>
        <taxon>Dikarya</taxon>
        <taxon>Ascomycota</taxon>
        <taxon>Pezizomycotina</taxon>
        <taxon>Sordariomycetes</taxon>
        <taxon>Xylariomycetidae</taxon>
        <taxon>Xylariales</taxon>
        <taxon>Xylariales incertae sedis</taxon>
        <taxon>Monosporascus</taxon>
    </lineage>
</organism>
<name>A0ABY0H2M4_9PEZI</name>
<keyword evidence="3" id="KW-1185">Reference proteome</keyword>
<dbReference type="Pfam" id="PF00581">
    <property type="entry name" value="Rhodanese"/>
    <property type="match status" value="1"/>
</dbReference>
<evidence type="ECO:0000259" key="1">
    <source>
        <dbReference type="PROSITE" id="PS50206"/>
    </source>
</evidence>
<accession>A0ABY0H2M4</accession>
<dbReference type="PROSITE" id="PS50206">
    <property type="entry name" value="RHODANESE_3"/>
    <property type="match status" value="1"/>
</dbReference>
<evidence type="ECO:0000313" key="3">
    <source>
        <dbReference type="Proteomes" id="UP000294003"/>
    </source>
</evidence>
<reference evidence="2 3" key="1">
    <citation type="submission" date="2018-06" db="EMBL/GenBank/DDBJ databases">
        <title>Complete Genomes of Monosporascus.</title>
        <authorList>
            <person name="Robinson A.J."/>
            <person name="Natvig D.O."/>
        </authorList>
    </citation>
    <scope>NUCLEOTIDE SEQUENCE [LARGE SCALE GENOMIC DNA]</scope>
    <source>
        <strain evidence="2 3">CBS 609.92</strain>
    </source>
</reference>
<dbReference type="InterPro" id="IPR036873">
    <property type="entry name" value="Rhodanese-like_dom_sf"/>
</dbReference>
<feature type="domain" description="Rhodanese" evidence="1">
    <location>
        <begin position="42"/>
        <end position="142"/>
    </location>
</feature>
<dbReference type="SUPFAM" id="SSF52821">
    <property type="entry name" value="Rhodanese/Cell cycle control phosphatase"/>
    <property type="match status" value="1"/>
</dbReference>
<dbReference type="PANTHER" id="PTHR10828:SF50">
    <property type="entry name" value="REDUCTASE (ARC2), PUTATIVE (AFU_ORTHOLOGUE AFUA_6G13400)-RELATED"/>
    <property type="match status" value="1"/>
</dbReference>
<evidence type="ECO:0000313" key="2">
    <source>
        <dbReference type="EMBL" id="RYO83207.1"/>
    </source>
</evidence>
<dbReference type="EMBL" id="QJNS01000194">
    <property type="protein sequence ID" value="RYO83207.1"/>
    <property type="molecule type" value="Genomic_DNA"/>
</dbReference>
<protein>
    <recommendedName>
        <fullName evidence="1">Rhodanese domain-containing protein</fullName>
    </recommendedName>
</protein>
<dbReference type="Proteomes" id="UP000294003">
    <property type="component" value="Unassembled WGS sequence"/>
</dbReference>
<proteinExistence type="predicted"/>
<dbReference type="Gene3D" id="3.40.250.10">
    <property type="entry name" value="Rhodanese-like domain"/>
    <property type="match status" value="1"/>
</dbReference>
<sequence>MASTENEKPWHEAYPAPKEVNPKTITRAELLALLKENGGSIPSRDFVLVDLRRMDHKGGTIRGSINLPAQSLYPSIPTLYEIFKAAGVRKVIWYCGSSSGRGPRAAGWFSDYIAERDDNSMQSLVLNGGIKGWAKDSAEFTEFIDGYDPAAWTDQ</sequence>